<dbReference type="GO" id="GO:0004642">
    <property type="term" value="F:phosphoribosylformylglycinamidine synthase activity"/>
    <property type="evidence" value="ECO:0007669"/>
    <property type="project" value="UniProtKB-EC"/>
</dbReference>
<proteinExistence type="predicted"/>
<dbReference type="EMBL" id="AAYA01000002">
    <property type="protein sequence ID" value="EBA09644.1"/>
    <property type="molecule type" value="Genomic_DNA"/>
</dbReference>
<comment type="caution">
    <text evidence="1">The sequence shown here is derived from an EMBL/GenBank/DDBJ whole genome shotgun (WGS) entry which is preliminary data.</text>
</comment>
<protein>
    <submittedName>
        <fullName evidence="1">Phosphoribosylformylglycinamidine synthase subunit II</fullName>
        <ecNumber evidence="1">6.3.5.3</ecNumber>
    </submittedName>
</protein>
<keyword evidence="1" id="KW-0436">Ligase</keyword>
<dbReference type="EC" id="6.3.5.3" evidence="1"/>
<evidence type="ECO:0000313" key="1">
    <source>
        <dbReference type="EMBL" id="EBA09644.1"/>
    </source>
</evidence>
<organism evidence="1 2">
    <name type="scientific">Sagittula stellata (strain ATCC 700073 / DSM 11524 / E-37)</name>
    <dbReference type="NCBI Taxonomy" id="388399"/>
    <lineage>
        <taxon>Bacteria</taxon>
        <taxon>Pseudomonadati</taxon>
        <taxon>Pseudomonadota</taxon>
        <taxon>Alphaproteobacteria</taxon>
        <taxon>Rhodobacterales</taxon>
        <taxon>Roseobacteraceae</taxon>
        <taxon>Sagittula</taxon>
    </lineage>
</organism>
<dbReference type="AlphaFoldDB" id="A3JYU1"/>
<gene>
    <name evidence="1" type="ORF">SSE37_07548</name>
</gene>
<name>A3JYU1_SAGS3</name>
<keyword evidence="2" id="KW-1185">Reference proteome</keyword>
<sequence length="71" mass="7312">MVTHHAFWGQLEGSQVLMSVGDGDVAGHGLENMQTAVLVEELRMAERLGKAAAVGAVTHDVATRGGGSEAP</sequence>
<reference evidence="1 2" key="1">
    <citation type="submission" date="2006-06" db="EMBL/GenBank/DDBJ databases">
        <authorList>
            <person name="Moran M.A."/>
            <person name="Ferriera S."/>
            <person name="Johnson J."/>
            <person name="Kravitz S."/>
            <person name="Beeson K."/>
            <person name="Sutton G."/>
            <person name="Rogers Y.-H."/>
            <person name="Friedman R."/>
            <person name="Frazier M."/>
            <person name="Venter J.C."/>
        </authorList>
    </citation>
    <scope>NUCLEOTIDE SEQUENCE [LARGE SCALE GENOMIC DNA]</scope>
    <source>
        <strain evidence="1 2">E-37</strain>
    </source>
</reference>
<dbReference type="Proteomes" id="UP000005713">
    <property type="component" value="Unassembled WGS sequence"/>
</dbReference>
<evidence type="ECO:0000313" key="2">
    <source>
        <dbReference type="Proteomes" id="UP000005713"/>
    </source>
</evidence>
<accession>A3JYU1</accession>